<keyword evidence="2" id="KW-1185">Reference proteome</keyword>
<dbReference type="AlphaFoldDB" id="A0A379M3S6"/>
<organism evidence="1 2">
    <name type="scientific">Rhodococcus gordoniae</name>
    <dbReference type="NCBI Taxonomy" id="223392"/>
    <lineage>
        <taxon>Bacteria</taxon>
        <taxon>Bacillati</taxon>
        <taxon>Actinomycetota</taxon>
        <taxon>Actinomycetes</taxon>
        <taxon>Mycobacteriales</taxon>
        <taxon>Nocardiaceae</taxon>
        <taxon>Rhodococcus</taxon>
    </lineage>
</organism>
<evidence type="ECO:0000313" key="1">
    <source>
        <dbReference type="EMBL" id="SUE16762.1"/>
    </source>
</evidence>
<proteinExistence type="predicted"/>
<protein>
    <submittedName>
        <fullName evidence="1">Uncharacterized protein</fullName>
    </submittedName>
</protein>
<name>A0A379M3S6_9NOCA</name>
<sequence>MGLRGSGSAARTHPLSAAPNFFTSGLHAAFDDGMQAVEWNFAGQGPDDGETKAVTRT</sequence>
<dbReference type="EMBL" id="UGVI01000001">
    <property type="protein sequence ID" value="SUE16762.1"/>
    <property type="molecule type" value="Genomic_DNA"/>
</dbReference>
<evidence type="ECO:0000313" key="2">
    <source>
        <dbReference type="Proteomes" id="UP000254569"/>
    </source>
</evidence>
<gene>
    <name evidence="1" type="ORF">NCTC13296_03655</name>
</gene>
<dbReference type="Proteomes" id="UP000254569">
    <property type="component" value="Unassembled WGS sequence"/>
</dbReference>
<accession>A0A379M3S6</accession>
<reference evidence="1 2" key="1">
    <citation type="submission" date="2018-06" db="EMBL/GenBank/DDBJ databases">
        <authorList>
            <consortium name="Pathogen Informatics"/>
            <person name="Doyle S."/>
        </authorList>
    </citation>
    <scope>NUCLEOTIDE SEQUENCE [LARGE SCALE GENOMIC DNA]</scope>
    <source>
        <strain evidence="1 2">NCTC13296</strain>
    </source>
</reference>